<dbReference type="InterPro" id="IPR036291">
    <property type="entry name" value="NAD(P)-bd_dom_sf"/>
</dbReference>
<keyword evidence="5" id="KW-0220">Diaminopimelate biosynthesis</keyword>
<dbReference type="PANTHER" id="PTHR20836:SF0">
    <property type="entry name" value="4-HYDROXY-TETRAHYDRODIPICOLINATE REDUCTASE 1, CHLOROPLASTIC-RELATED"/>
    <property type="match status" value="1"/>
</dbReference>
<feature type="region of interest" description="Disordered" evidence="14">
    <location>
        <begin position="246"/>
        <end position="271"/>
    </location>
</feature>
<evidence type="ECO:0000256" key="4">
    <source>
        <dbReference type="ARBA" id="ARBA00022857"/>
    </source>
</evidence>
<gene>
    <name evidence="17" type="ORF">QE367_000010</name>
</gene>
<dbReference type="Gene3D" id="3.40.50.720">
    <property type="entry name" value="NAD(P)-binding Rossmann-like Domain"/>
    <property type="match status" value="1"/>
</dbReference>
<dbReference type="PROSITE" id="PS01298">
    <property type="entry name" value="DAPB"/>
    <property type="match status" value="1"/>
</dbReference>
<dbReference type="InterPro" id="IPR000846">
    <property type="entry name" value="DapB_N"/>
</dbReference>
<dbReference type="EMBL" id="JAVIZA010000001">
    <property type="protein sequence ID" value="MDR6165806.1"/>
    <property type="molecule type" value="Genomic_DNA"/>
</dbReference>
<evidence type="ECO:0000259" key="15">
    <source>
        <dbReference type="Pfam" id="PF01113"/>
    </source>
</evidence>
<evidence type="ECO:0000256" key="5">
    <source>
        <dbReference type="ARBA" id="ARBA00022915"/>
    </source>
</evidence>
<evidence type="ECO:0000256" key="14">
    <source>
        <dbReference type="SAM" id="MobiDB-lite"/>
    </source>
</evidence>
<sequence length="271" mass="27486">MTTRVALVGGTGKLGGIIRDVIEASDGFEISAVLTSRSSLDELDGADLVVDASTPAVSTDVVRAAVERGINVLVGTSGWSQERIAQVRPAVEAAGVGVVFIPNFSLGSVVGSALAAAAAALFPSIEIIEAHRETKVDSPSGTAVRTAELIAAARAGVGPVESPHADQRARGQKVASVPIHSLRRPGVVARQETILSGPGEALSIVHDTIDPARAYEPGIRIALDAARGARGITVGLDSFIDIGIRPPSAPAPKGPADEGDVPGQVARVTGA</sequence>
<comment type="catalytic activity">
    <reaction evidence="12">
        <text>(S)-2,3,4,5-tetrahydrodipicolinate + NAD(+) + H2O = (2S,4S)-4-hydroxy-2,3,4,5-tetrahydrodipicolinate + NADH + H(+)</text>
        <dbReference type="Rhea" id="RHEA:35323"/>
        <dbReference type="ChEBI" id="CHEBI:15377"/>
        <dbReference type="ChEBI" id="CHEBI:15378"/>
        <dbReference type="ChEBI" id="CHEBI:16845"/>
        <dbReference type="ChEBI" id="CHEBI:57540"/>
        <dbReference type="ChEBI" id="CHEBI:57945"/>
        <dbReference type="ChEBI" id="CHEBI:67139"/>
        <dbReference type="EC" id="1.17.1.8"/>
    </reaction>
</comment>
<dbReference type="CDD" id="cd02274">
    <property type="entry name" value="DHDPR_N"/>
    <property type="match status" value="1"/>
</dbReference>
<evidence type="ECO:0000313" key="17">
    <source>
        <dbReference type="EMBL" id="MDR6165806.1"/>
    </source>
</evidence>
<evidence type="ECO:0000256" key="13">
    <source>
        <dbReference type="NCBIfam" id="TIGR00036"/>
    </source>
</evidence>
<dbReference type="PIRSF" id="PIRSF000161">
    <property type="entry name" value="DHPR"/>
    <property type="match status" value="1"/>
</dbReference>
<keyword evidence="8" id="KW-0457">Lysine biosynthesis</keyword>
<evidence type="ECO:0000256" key="3">
    <source>
        <dbReference type="ARBA" id="ARBA00022605"/>
    </source>
</evidence>
<evidence type="ECO:0000259" key="16">
    <source>
        <dbReference type="Pfam" id="PF05173"/>
    </source>
</evidence>
<accession>A0ABU1HVY4</accession>
<evidence type="ECO:0000313" key="18">
    <source>
        <dbReference type="Proteomes" id="UP001260188"/>
    </source>
</evidence>
<feature type="domain" description="Dihydrodipicolinate reductase C-terminal" evidence="16">
    <location>
        <begin position="112"/>
        <end position="226"/>
    </location>
</feature>
<keyword evidence="3" id="KW-0028">Amino-acid biosynthesis</keyword>
<dbReference type="Proteomes" id="UP001260188">
    <property type="component" value="Unassembled WGS sequence"/>
</dbReference>
<evidence type="ECO:0000256" key="1">
    <source>
        <dbReference type="ARBA" id="ARBA00006642"/>
    </source>
</evidence>
<feature type="domain" description="Dihydrodipicolinate reductase N-terminal" evidence="15">
    <location>
        <begin position="4"/>
        <end position="104"/>
    </location>
</feature>
<dbReference type="InterPro" id="IPR022663">
    <property type="entry name" value="DapB_C"/>
</dbReference>
<reference evidence="17 18" key="1">
    <citation type="submission" date="2023-08" db="EMBL/GenBank/DDBJ databases">
        <title>Functional and genomic diversity of the sorghum phyllosphere microbiome.</title>
        <authorList>
            <person name="Shade A."/>
        </authorList>
    </citation>
    <scope>NUCLEOTIDE SEQUENCE [LARGE SCALE GENOMIC DNA]</scope>
    <source>
        <strain evidence="17 18">SORGH_AS_0919</strain>
    </source>
</reference>
<dbReference type="EC" id="1.17.1.8" evidence="10 13"/>
<dbReference type="InterPro" id="IPR022664">
    <property type="entry name" value="DapB_N_CS"/>
</dbReference>
<evidence type="ECO:0000256" key="2">
    <source>
        <dbReference type="ARBA" id="ARBA00022490"/>
    </source>
</evidence>
<keyword evidence="18" id="KW-1185">Reference proteome</keyword>
<evidence type="ECO:0000256" key="8">
    <source>
        <dbReference type="ARBA" id="ARBA00023154"/>
    </source>
</evidence>
<keyword evidence="2" id="KW-0963">Cytoplasm</keyword>
<evidence type="ECO:0000256" key="10">
    <source>
        <dbReference type="ARBA" id="ARBA00038983"/>
    </source>
</evidence>
<dbReference type="PANTHER" id="PTHR20836">
    <property type="entry name" value="DIHYDRODIPICOLINATE REDUCTASE"/>
    <property type="match status" value="1"/>
</dbReference>
<protein>
    <recommendedName>
        <fullName evidence="10 13">4-hydroxy-tetrahydrodipicolinate reductase</fullName>
        <ecNumber evidence="10 13">1.17.1.8</ecNumber>
    </recommendedName>
</protein>
<dbReference type="RefSeq" id="WP_309663988.1">
    <property type="nucleotide sequence ID" value="NZ_JAVIZA010000001.1"/>
</dbReference>
<keyword evidence="4" id="KW-0521">NADP</keyword>
<dbReference type="Pfam" id="PF05173">
    <property type="entry name" value="DapB_C"/>
    <property type="match status" value="1"/>
</dbReference>
<comment type="similarity">
    <text evidence="1">Belongs to the DapB family.</text>
</comment>
<proteinExistence type="inferred from homology"/>
<name>A0ABU1HVY4_9MICO</name>
<evidence type="ECO:0000256" key="9">
    <source>
        <dbReference type="ARBA" id="ARBA00037922"/>
    </source>
</evidence>
<keyword evidence="6 17" id="KW-0560">Oxidoreductase</keyword>
<keyword evidence="7" id="KW-0520">NAD</keyword>
<organism evidence="17 18">
    <name type="scientific">Microbacterium paludicola</name>
    <dbReference type="NCBI Taxonomy" id="300019"/>
    <lineage>
        <taxon>Bacteria</taxon>
        <taxon>Bacillati</taxon>
        <taxon>Actinomycetota</taxon>
        <taxon>Actinomycetes</taxon>
        <taxon>Micrococcales</taxon>
        <taxon>Microbacteriaceae</taxon>
        <taxon>Microbacterium</taxon>
    </lineage>
</organism>
<dbReference type="SUPFAM" id="SSF51735">
    <property type="entry name" value="NAD(P)-binding Rossmann-fold domains"/>
    <property type="match status" value="1"/>
</dbReference>
<comment type="caution">
    <text evidence="17">The sequence shown here is derived from an EMBL/GenBank/DDBJ whole genome shotgun (WGS) entry which is preliminary data.</text>
</comment>
<comment type="pathway">
    <text evidence="9">Amino-acid biosynthesis; L-lysine biosynthesis via DAP pathway; (S)-tetrahydrodipicolinate from L-aspartate: step 4/4.</text>
</comment>
<evidence type="ECO:0000256" key="7">
    <source>
        <dbReference type="ARBA" id="ARBA00023027"/>
    </source>
</evidence>
<dbReference type="Gene3D" id="3.30.360.10">
    <property type="entry name" value="Dihydrodipicolinate Reductase, domain 2"/>
    <property type="match status" value="1"/>
</dbReference>
<evidence type="ECO:0000256" key="12">
    <source>
        <dbReference type="ARBA" id="ARBA00049396"/>
    </source>
</evidence>
<evidence type="ECO:0000256" key="6">
    <source>
        <dbReference type="ARBA" id="ARBA00023002"/>
    </source>
</evidence>
<evidence type="ECO:0000256" key="11">
    <source>
        <dbReference type="ARBA" id="ARBA00049080"/>
    </source>
</evidence>
<dbReference type="SUPFAM" id="SSF55347">
    <property type="entry name" value="Glyceraldehyde-3-phosphate dehydrogenase-like, C-terminal domain"/>
    <property type="match status" value="1"/>
</dbReference>
<comment type="catalytic activity">
    <reaction evidence="11">
        <text>(S)-2,3,4,5-tetrahydrodipicolinate + NADP(+) + H2O = (2S,4S)-4-hydroxy-2,3,4,5-tetrahydrodipicolinate + NADPH + H(+)</text>
        <dbReference type="Rhea" id="RHEA:35331"/>
        <dbReference type="ChEBI" id="CHEBI:15377"/>
        <dbReference type="ChEBI" id="CHEBI:15378"/>
        <dbReference type="ChEBI" id="CHEBI:16845"/>
        <dbReference type="ChEBI" id="CHEBI:57783"/>
        <dbReference type="ChEBI" id="CHEBI:58349"/>
        <dbReference type="ChEBI" id="CHEBI:67139"/>
        <dbReference type="EC" id="1.17.1.8"/>
    </reaction>
</comment>
<dbReference type="InterPro" id="IPR023940">
    <property type="entry name" value="DHDPR_bac"/>
</dbReference>
<dbReference type="GO" id="GO:0008839">
    <property type="term" value="F:4-hydroxy-tetrahydrodipicolinate reductase"/>
    <property type="evidence" value="ECO:0007669"/>
    <property type="project" value="UniProtKB-EC"/>
</dbReference>
<dbReference type="Pfam" id="PF01113">
    <property type="entry name" value="DapB_N"/>
    <property type="match status" value="1"/>
</dbReference>
<dbReference type="NCBIfam" id="TIGR00036">
    <property type="entry name" value="dapB"/>
    <property type="match status" value="1"/>
</dbReference>